<dbReference type="KEGG" id="pgin:FRZ67_16045"/>
<evidence type="ECO:0000313" key="3">
    <source>
        <dbReference type="Proteomes" id="UP000321533"/>
    </source>
</evidence>
<evidence type="ECO:0008006" key="4">
    <source>
        <dbReference type="Google" id="ProtNLM"/>
    </source>
</evidence>
<dbReference type="RefSeq" id="WP_147191072.1">
    <property type="nucleotide sequence ID" value="NZ_CP042435.1"/>
</dbReference>
<dbReference type="SUPFAM" id="SSF50494">
    <property type="entry name" value="Trypsin-like serine proteases"/>
    <property type="match status" value="1"/>
</dbReference>
<evidence type="ECO:0000256" key="1">
    <source>
        <dbReference type="SAM" id="SignalP"/>
    </source>
</evidence>
<gene>
    <name evidence="2" type="ORF">FRZ67_16045</name>
</gene>
<feature type="chain" id="PRO_5023056498" description="Trypsin-like peptidase domain-containing protein" evidence="1">
    <location>
        <begin position="23"/>
        <end position="262"/>
    </location>
</feature>
<evidence type="ECO:0000313" key="2">
    <source>
        <dbReference type="EMBL" id="QEC68742.1"/>
    </source>
</evidence>
<accession>A0A5B8VBQ2</accession>
<dbReference type="Proteomes" id="UP000321533">
    <property type="component" value="Chromosome"/>
</dbReference>
<sequence>MKLLSILILVFITNALSCNSSAPVISNSFSLSSYQEGKAGIVTAYHSKDGHFFINGVGFVVKLDSIYLVITNRHNVSNNDFYTNKPGLSQEELLFVNFFTFKDQNYTAYDLPVRSGGTDLFFGNSYNSNLTDLIGIPFKPNIEDIKFDPIDLNSNVQIKKGDEVFSISVITTESKMFSSFVKFATIVSDPAKEDSSEFGILPIVLLDKYSLPGNSGSPVFTWPDKSKSPIFVGILSGNVHGNGFFWRKDILVNLLNDIRKEL</sequence>
<dbReference type="EMBL" id="CP042435">
    <property type="protein sequence ID" value="QEC68742.1"/>
    <property type="molecule type" value="Genomic_DNA"/>
</dbReference>
<protein>
    <recommendedName>
        <fullName evidence="4">Trypsin-like peptidase domain-containing protein</fullName>
    </recommendedName>
</protein>
<proteinExistence type="predicted"/>
<reference evidence="2 3" key="1">
    <citation type="journal article" date="2016" name="Int. J. Syst. Evol. Microbiol.">
        <title>Panacibacter ginsenosidivorans gen. nov., sp. nov., with ginsenoside converting activity isolated from soil of a ginseng field.</title>
        <authorList>
            <person name="Siddiqi M.Z."/>
            <person name="Muhammad Shafi S."/>
            <person name="Choi K.D."/>
            <person name="Im W.T."/>
        </authorList>
    </citation>
    <scope>NUCLEOTIDE SEQUENCE [LARGE SCALE GENOMIC DNA]</scope>
    <source>
        <strain evidence="2 3">Gsoil1550</strain>
    </source>
</reference>
<keyword evidence="1" id="KW-0732">Signal</keyword>
<organism evidence="2 3">
    <name type="scientific">Panacibacter ginsenosidivorans</name>
    <dbReference type="NCBI Taxonomy" id="1813871"/>
    <lineage>
        <taxon>Bacteria</taxon>
        <taxon>Pseudomonadati</taxon>
        <taxon>Bacteroidota</taxon>
        <taxon>Chitinophagia</taxon>
        <taxon>Chitinophagales</taxon>
        <taxon>Chitinophagaceae</taxon>
        <taxon>Panacibacter</taxon>
    </lineage>
</organism>
<dbReference type="InterPro" id="IPR009003">
    <property type="entry name" value="Peptidase_S1_PA"/>
</dbReference>
<keyword evidence="3" id="KW-1185">Reference proteome</keyword>
<feature type="signal peptide" evidence="1">
    <location>
        <begin position="1"/>
        <end position="22"/>
    </location>
</feature>
<name>A0A5B8VBQ2_9BACT</name>
<dbReference type="AlphaFoldDB" id="A0A5B8VBQ2"/>